<accession>A0A7N2LQ92</accession>
<dbReference type="Pfam" id="PF00657">
    <property type="entry name" value="Lipase_GDSL"/>
    <property type="match status" value="1"/>
</dbReference>
<dbReference type="Proteomes" id="UP000594261">
    <property type="component" value="Chromosome 5"/>
</dbReference>
<reference evidence="2" key="2">
    <citation type="submission" date="2021-01" db="UniProtKB">
        <authorList>
            <consortium name="EnsemblPlants"/>
        </authorList>
    </citation>
    <scope>IDENTIFICATION</scope>
</reference>
<organism evidence="2 3">
    <name type="scientific">Quercus lobata</name>
    <name type="common">Valley oak</name>
    <dbReference type="NCBI Taxonomy" id="97700"/>
    <lineage>
        <taxon>Eukaryota</taxon>
        <taxon>Viridiplantae</taxon>
        <taxon>Streptophyta</taxon>
        <taxon>Embryophyta</taxon>
        <taxon>Tracheophyta</taxon>
        <taxon>Spermatophyta</taxon>
        <taxon>Magnoliopsida</taxon>
        <taxon>eudicotyledons</taxon>
        <taxon>Gunneridae</taxon>
        <taxon>Pentapetalae</taxon>
        <taxon>rosids</taxon>
        <taxon>fabids</taxon>
        <taxon>Fagales</taxon>
        <taxon>Fagaceae</taxon>
        <taxon>Quercus</taxon>
    </lineage>
</organism>
<dbReference type="InterPro" id="IPR036514">
    <property type="entry name" value="SGNH_hydro_sf"/>
</dbReference>
<name>A0A7N2LQ92_QUELO</name>
<dbReference type="SUPFAM" id="SSF52266">
    <property type="entry name" value="SGNH hydrolase"/>
    <property type="match status" value="1"/>
</dbReference>
<evidence type="ECO:0000313" key="2">
    <source>
        <dbReference type="EnsemblPlants" id="QL05p044749:mrna"/>
    </source>
</evidence>
<dbReference type="Gene3D" id="3.40.50.1110">
    <property type="entry name" value="SGNH hydrolase"/>
    <property type="match status" value="1"/>
</dbReference>
<dbReference type="EMBL" id="LRBV02000005">
    <property type="status" value="NOT_ANNOTATED_CDS"/>
    <property type="molecule type" value="Genomic_DNA"/>
</dbReference>
<comment type="similarity">
    <text evidence="1">Belongs to the 'GDSL' lipolytic enzyme family.</text>
</comment>
<dbReference type="Gramene" id="QL05p044749:mrna">
    <property type="protein sequence ID" value="QL05p044749:mrna"/>
    <property type="gene ID" value="QL05p044749"/>
</dbReference>
<evidence type="ECO:0008006" key="4">
    <source>
        <dbReference type="Google" id="ProtNLM"/>
    </source>
</evidence>
<dbReference type="PANTHER" id="PTHR14209:SF19">
    <property type="entry name" value="ISOAMYL ACETATE-HYDROLYZING ESTERASE 1 HOMOLOG"/>
    <property type="match status" value="1"/>
</dbReference>
<dbReference type="EnsemblPlants" id="QL05p044749:mrna">
    <property type="protein sequence ID" value="QL05p044749:mrna"/>
    <property type="gene ID" value="QL05p044749"/>
</dbReference>
<dbReference type="OMA" id="NWIFCIN"/>
<dbReference type="InterPro" id="IPR045136">
    <property type="entry name" value="Iah1-like"/>
</dbReference>
<dbReference type="AlphaFoldDB" id="A0A7N2LQ92"/>
<evidence type="ECO:0000256" key="1">
    <source>
        <dbReference type="ARBA" id="ARBA00008668"/>
    </source>
</evidence>
<keyword evidence="3" id="KW-1185">Reference proteome</keyword>
<sequence length="172" mass="19750">MPLHGYIYIEDFIVKSVEDKNRNKEKRRVAELCGINWIFCINKQWPKTQILLITPPPIDENGRLRNPYSENPVTQPERTNEAAGAYAKACVAVAEECGIPVLDLWTKMQQFPDWENAYLRDGLHLTPSGNRLVFEELVVKLRDEGLSPENLPVDLPLFTEIDIDDPLKSFNK</sequence>
<dbReference type="PANTHER" id="PTHR14209">
    <property type="entry name" value="ISOAMYL ACETATE-HYDROLYZING ESTERASE 1"/>
    <property type="match status" value="1"/>
</dbReference>
<protein>
    <recommendedName>
        <fullName evidence="4">GDSL esterase/lipase</fullName>
    </recommendedName>
</protein>
<dbReference type="InParanoid" id="A0A7N2LQ92"/>
<dbReference type="InterPro" id="IPR001087">
    <property type="entry name" value="GDSL"/>
</dbReference>
<reference evidence="2 3" key="1">
    <citation type="journal article" date="2016" name="G3 (Bethesda)">
        <title>First Draft Assembly and Annotation of the Genome of a California Endemic Oak Quercus lobata Nee (Fagaceae).</title>
        <authorList>
            <person name="Sork V.L."/>
            <person name="Fitz-Gibbon S.T."/>
            <person name="Puiu D."/>
            <person name="Crepeau M."/>
            <person name="Gugger P.F."/>
            <person name="Sherman R."/>
            <person name="Stevens K."/>
            <person name="Langley C.H."/>
            <person name="Pellegrini M."/>
            <person name="Salzberg S.L."/>
        </authorList>
    </citation>
    <scope>NUCLEOTIDE SEQUENCE [LARGE SCALE GENOMIC DNA]</scope>
    <source>
        <strain evidence="2 3">cv. SW786</strain>
    </source>
</reference>
<evidence type="ECO:0000313" key="3">
    <source>
        <dbReference type="Proteomes" id="UP000594261"/>
    </source>
</evidence>
<proteinExistence type="inferred from homology"/>
<dbReference type="GO" id="GO:0016788">
    <property type="term" value="F:hydrolase activity, acting on ester bonds"/>
    <property type="evidence" value="ECO:0007669"/>
    <property type="project" value="InterPro"/>
</dbReference>